<keyword evidence="2" id="KW-1185">Reference proteome</keyword>
<organism evidence="1 2">
    <name type="scientific">Gymnopilus junonius</name>
    <name type="common">Spectacular rustgill mushroom</name>
    <name type="synonym">Gymnopilus spectabilis subsp. junonius</name>
    <dbReference type="NCBI Taxonomy" id="109634"/>
    <lineage>
        <taxon>Eukaryota</taxon>
        <taxon>Fungi</taxon>
        <taxon>Dikarya</taxon>
        <taxon>Basidiomycota</taxon>
        <taxon>Agaricomycotina</taxon>
        <taxon>Agaricomycetes</taxon>
        <taxon>Agaricomycetidae</taxon>
        <taxon>Agaricales</taxon>
        <taxon>Agaricineae</taxon>
        <taxon>Hymenogastraceae</taxon>
        <taxon>Gymnopilus</taxon>
    </lineage>
</organism>
<proteinExistence type="predicted"/>
<sequence>MFFYSETPLEEFFAQPHQGQVAPQTPPPPPQISFGFQEFQQYIPQHKTTSGMVNAREHIILPPLTRKKSWRREGRKTTTPVPMPRIIDDPAMLRRCRRYLARHQPFQDVPTLELPVARLVTGWTVEAVGAEQPRACPDARSPPPLGSLPSSSIHLASQVNATIHRRSMAGDINPTSARGDVDHIPTLRCLPTDDALPLRPTPPHYPEISTTSRSLTMKGMTVVLEDTWTPSGRP</sequence>
<evidence type="ECO:0000313" key="2">
    <source>
        <dbReference type="Proteomes" id="UP000724874"/>
    </source>
</evidence>
<name>A0A9P5TH86_GYMJU</name>
<dbReference type="Proteomes" id="UP000724874">
    <property type="component" value="Unassembled WGS sequence"/>
</dbReference>
<reference evidence="1" key="1">
    <citation type="submission" date="2020-11" db="EMBL/GenBank/DDBJ databases">
        <authorList>
            <consortium name="DOE Joint Genome Institute"/>
            <person name="Ahrendt S."/>
            <person name="Riley R."/>
            <person name="Andreopoulos W."/>
            <person name="LaButti K."/>
            <person name="Pangilinan J."/>
            <person name="Ruiz-duenas F.J."/>
            <person name="Barrasa J.M."/>
            <person name="Sanchez-Garcia M."/>
            <person name="Camarero S."/>
            <person name="Miyauchi S."/>
            <person name="Serrano A."/>
            <person name="Linde D."/>
            <person name="Babiker R."/>
            <person name="Drula E."/>
            <person name="Ayuso-Fernandez I."/>
            <person name="Pacheco R."/>
            <person name="Padilla G."/>
            <person name="Ferreira P."/>
            <person name="Barriuso J."/>
            <person name="Kellner H."/>
            <person name="Castanera R."/>
            <person name="Alfaro M."/>
            <person name="Ramirez L."/>
            <person name="Pisabarro A.G."/>
            <person name="Kuo A."/>
            <person name="Tritt A."/>
            <person name="Lipzen A."/>
            <person name="He G."/>
            <person name="Yan M."/>
            <person name="Ng V."/>
            <person name="Cullen D."/>
            <person name="Martin F."/>
            <person name="Rosso M.-N."/>
            <person name="Henrissat B."/>
            <person name="Hibbett D."/>
            <person name="Martinez A.T."/>
            <person name="Grigoriev I.V."/>
        </authorList>
    </citation>
    <scope>NUCLEOTIDE SEQUENCE</scope>
    <source>
        <strain evidence="1">AH 44721</strain>
    </source>
</reference>
<dbReference type="EMBL" id="JADNYJ010000139">
    <property type="protein sequence ID" value="KAF8880597.1"/>
    <property type="molecule type" value="Genomic_DNA"/>
</dbReference>
<comment type="caution">
    <text evidence="1">The sequence shown here is derived from an EMBL/GenBank/DDBJ whole genome shotgun (WGS) entry which is preliminary data.</text>
</comment>
<accession>A0A9P5TH86</accession>
<protein>
    <submittedName>
        <fullName evidence="1">Uncharacterized protein</fullName>
    </submittedName>
</protein>
<dbReference type="AlphaFoldDB" id="A0A9P5TH86"/>
<gene>
    <name evidence="1" type="ORF">CPB84DRAFT_1851824</name>
</gene>
<evidence type="ECO:0000313" key="1">
    <source>
        <dbReference type="EMBL" id="KAF8880597.1"/>
    </source>
</evidence>